<dbReference type="SUPFAM" id="SSF56112">
    <property type="entry name" value="Protein kinase-like (PK-like)"/>
    <property type="match status" value="1"/>
</dbReference>
<dbReference type="GO" id="GO:0004672">
    <property type="term" value="F:protein kinase activity"/>
    <property type="evidence" value="ECO:0007669"/>
    <property type="project" value="InterPro"/>
</dbReference>
<evidence type="ECO:0000313" key="2">
    <source>
        <dbReference type="EMBL" id="BBX53805.1"/>
    </source>
</evidence>
<keyword evidence="3" id="KW-1185">Reference proteome</keyword>
<evidence type="ECO:0000313" key="3">
    <source>
        <dbReference type="Proteomes" id="UP000466785"/>
    </source>
</evidence>
<gene>
    <name evidence="2" type="ORF">MPOR_48310</name>
</gene>
<sequence>MIDDEFWDRLGAKYRGRANAWEQEKSKVQQAIADIELRIADRYQIETPIGIGGAGITLLLKDRELSTDAYTAHAVLKLPRPSDSNNAIAYRETERLAMVRHPNIMKIVSRQQTPQGINYYIMEHLEGVKDAHEYIVTNSCNEDDLLRVALGTARGLAHMHSRLEPLVHSDIKPENIFCAANGDVVVADFGFTKVVARESRNTEMVGGTHGYKHPRFERLLRQLGEDKLSYSDPAREMTKPTIQIDSSELDPIFDMYSLGLTFLILLRFLELVNPKGVSRYFHRYFKLLAHRMLDGNLPEARRGVEEILDSLKNEDWFPAAIDTRPIVDFDVAGFNQHSIKSVSYRSIDEVVSDLEKVSGQHNIAAAVPEMKHSVPDTIQVSSHGPTPFTGSS</sequence>
<dbReference type="SMART" id="SM00220">
    <property type="entry name" value="S_TKc"/>
    <property type="match status" value="1"/>
</dbReference>
<protein>
    <recommendedName>
        <fullName evidence="1">Protein kinase domain-containing protein</fullName>
    </recommendedName>
</protein>
<feature type="domain" description="Protein kinase" evidence="1">
    <location>
        <begin position="43"/>
        <end position="317"/>
    </location>
</feature>
<proteinExistence type="predicted"/>
<dbReference type="PROSITE" id="PS00108">
    <property type="entry name" value="PROTEIN_KINASE_ST"/>
    <property type="match status" value="1"/>
</dbReference>
<name>A0A6N4VG35_9MYCO</name>
<dbReference type="AlphaFoldDB" id="A0A6N4VG35"/>
<dbReference type="Gene3D" id="3.30.200.20">
    <property type="entry name" value="Phosphorylase Kinase, domain 1"/>
    <property type="match status" value="1"/>
</dbReference>
<dbReference type="InterPro" id="IPR000719">
    <property type="entry name" value="Prot_kinase_dom"/>
</dbReference>
<dbReference type="Proteomes" id="UP000466785">
    <property type="component" value="Chromosome"/>
</dbReference>
<dbReference type="Pfam" id="PF00069">
    <property type="entry name" value="Pkinase"/>
    <property type="match status" value="1"/>
</dbReference>
<dbReference type="GO" id="GO:0005524">
    <property type="term" value="F:ATP binding"/>
    <property type="evidence" value="ECO:0007669"/>
    <property type="project" value="InterPro"/>
</dbReference>
<dbReference type="Gene3D" id="1.10.510.10">
    <property type="entry name" value="Transferase(Phosphotransferase) domain 1"/>
    <property type="match status" value="1"/>
</dbReference>
<evidence type="ECO:0000259" key="1">
    <source>
        <dbReference type="PROSITE" id="PS50011"/>
    </source>
</evidence>
<accession>A0A6N4VG35</accession>
<dbReference type="PROSITE" id="PS50011">
    <property type="entry name" value="PROTEIN_KINASE_DOM"/>
    <property type="match status" value="1"/>
</dbReference>
<dbReference type="EMBL" id="AP022570">
    <property type="protein sequence ID" value="BBX53805.1"/>
    <property type="molecule type" value="Genomic_DNA"/>
</dbReference>
<dbReference type="PANTHER" id="PTHR24347">
    <property type="entry name" value="SERINE/THREONINE-PROTEIN KINASE"/>
    <property type="match status" value="1"/>
</dbReference>
<dbReference type="RefSeq" id="WP_163678380.1">
    <property type="nucleotide sequence ID" value="NZ_AP022570.1"/>
</dbReference>
<reference evidence="2 3" key="1">
    <citation type="journal article" date="2019" name="Emerg. Microbes Infect.">
        <title>Comprehensive subspecies identification of 175 nontuberculous mycobacteria species based on 7547 genomic profiles.</title>
        <authorList>
            <person name="Matsumoto Y."/>
            <person name="Kinjo T."/>
            <person name="Motooka D."/>
            <person name="Nabeya D."/>
            <person name="Jung N."/>
            <person name="Uechi K."/>
            <person name="Horii T."/>
            <person name="Iida T."/>
            <person name="Fujita J."/>
            <person name="Nakamura S."/>
        </authorList>
    </citation>
    <scope>NUCLEOTIDE SEQUENCE [LARGE SCALE GENOMIC DNA]</scope>
    <source>
        <strain evidence="2 3">JCM 12603</strain>
    </source>
</reference>
<dbReference type="InterPro" id="IPR011009">
    <property type="entry name" value="Kinase-like_dom_sf"/>
</dbReference>
<dbReference type="InterPro" id="IPR008271">
    <property type="entry name" value="Ser/Thr_kinase_AS"/>
</dbReference>
<organism evidence="2 3">
    <name type="scientific">Mycolicibacterium poriferae</name>
    <dbReference type="NCBI Taxonomy" id="39694"/>
    <lineage>
        <taxon>Bacteria</taxon>
        <taxon>Bacillati</taxon>
        <taxon>Actinomycetota</taxon>
        <taxon>Actinomycetes</taxon>
        <taxon>Mycobacteriales</taxon>
        <taxon>Mycobacteriaceae</taxon>
        <taxon>Mycolicibacterium</taxon>
    </lineage>
</organism>
<dbReference type="KEGG" id="mpof:MPOR_48310"/>